<feature type="region of interest" description="Disordered" evidence="5">
    <location>
        <begin position="601"/>
        <end position="657"/>
    </location>
</feature>
<proteinExistence type="inferred from homology"/>
<feature type="domain" description="AAA+ ATPase" evidence="6">
    <location>
        <begin position="394"/>
        <end position="532"/>
    </location>
</feature>
<dbReference type="Pfam" id="PF00004">
    <property type="entry name" value="AAA"/>
    <property type="match status" value="1"/>
</dbReference>
<evidence type="ECO:0000256" key="5">
    <source>
        <dbReference type="SAM" id="MobiDB-lite"/>
    </source>
</evidence>
<dbReference type="GO" id="GO:0005524">
    <property type="term" value="F:ATP binding"/>
    <property type="evidence" value="ECO:0007669"/>
    <property type="project" value="UniProtKB-KW"/>
</dbReference>
<dbReference type="SUPFAM" id="SSF52540">
    <property type="entry name" value="P-loop containing nucleoside triphosphate hydrolases"/>
    <property type="match status" value="1"/>
</dbReference>
<dbReference type="GO" id="GO:0016887">
    <property type="term" value="F:ATP hydrolysis activity"/>
    <property type="evidence" value="ECO:0007669"/>
    <property type="project" value="InterPro"/>
</dbReference>
<dbReference type="FunFam" id="3.40.50.300:FF:001025">
    <property type="entry name" value="ATPase family, AAA domain-containing 2B"/>
    <property type="match status" value="1"/>
</dbReference>
<dbReference type="PROSITE" id="PS00674">
    <property type="entry name" value="AAA"/>
    <property type="match status" value="1"/>
</dbReference>
<evidence type="ECO:0000313" key="7">
    <source>
        <dbReference type="EMBL" id="GIG10929.1"/>
    </source>
</evidence>
<dbReference type="AlphaFoldDB" id="A0A8J3L874"/>
<dbReference type="InterPro" id="IPR003593">
    <property type="entry name" value="AAA+_ATPase"/>
</dbReference>
<dbReference type="Gene3D" id="1.10.8.60">
    <property type="match status" value="1"/>
</dbReference>
<dbReference type="InterPro" id="IPR003960">
    <property type="entry name" value="ATPase_AAA_CS"/>
</dbReference>
<dbReference type="PANTHER" id="PTHR23077">
    <property type="entry name" value="AAA-FAMILY ATPASE"/>
    <property type="match status" value="1"/>
</dbReference>
<sequence>MSQTRPLVTLIPLGDPEALRDRYALARVDEPDLTLADLLRAHPAVSTTPMTPELLDLPVPRIRVVVAEATSGQPVYLPPGLVAAAAPDGGEPKPGGTSTVKADAVVRPKHGHPQHIDEETAVRLAHDTDITRAAKYLDSGLSVLVVCEKLLVEHLAIAIGRRSGRSVIAVDVVSSTARESAMTGGRRQQQLAALHTAVREAKPRDLIVVPNLDLLAGGTDMALSAEARELTDVLYDRNESVLLGFVDPSLVIPEVLANRFAVRLAIDLLPRELVGADGAKVPVGQALVTAEEAALFAGFSASEFYKHIAGMNAVRMRHGVRFAYQRYQGSSAVFEDLVTEVRNFKAATSASFDLPNVSFEEIGGYEDIRRELERAVHLINHAEQVPEKFRHELVPRGYIFHGPPGTGKTLFAKAVATSLKATILVVSGPEVTDMYVGESERKVRDLFAEARRNAPAVIVFDEFDSIAGRRSGREDGGSRAGNAIVAQLLTELDGFRPEVPVLVIGTTNRLDIIDDALLRPSRFRPIHIDLPTTAARRRIAQVHAGNFEVTISEELLDHLAGATERMNGDEIRSVFRDAKADEVLGNPPRAADARRLGELVGTLRRTAQDRDLSRSVPSSRVSSGTGRPAGPTTTLFSAHLRPPTAAVPTTGEDSPTP</sequence>
<dbReference type="RefSeq" id="WP_344350076.1">
    <property type="nucleotide sequence ID" value="NZ_BAAALC010000052.1"/>
</dbReference>
<evidence type="ECO:0000256" key="4">
    <source>
        <dbReference type="RuleBase" id="RU003651"/>
    </source>
</evidence>
<dbReference type="InterPro" id="IPR050168">
    <property type="entry name" value="AAA_ATPase_domain"/>
</dbReference>
<protein>
    <recommendedName>
        <fullName evidence="6">AAA+ ATPase domain-containing protein</fullName>
    </recommendedName>
</protein>
<reference evidence="7 8" key="1">
    <citation type="submission" date="2021-01" db="EMBL/GenBank/DDBJ databases">
        <title>Whole genome shotgun sequence of Catellatospora coxensis NBRC 107359.</title>
        <authorList>
            <person name="Komaki H."/>
            <person name="Tamura T."/>
        </authorList>
    </citation>
    <scope>NUCLEOTIDE SEQUENCE [LARGE SCALE GENOMIC DNA]</scope>
    <source>
        <strain evidence="7 8">NBRC 107359</strain>
    </source>
</reference>
<dbReference type="InterPro" id="IPR003959">
    <property type="entry name" value="ATPase_AAA_core"/>
</dbReference>
<gene>
    <name evidence="7" type="ORF">Cco03nite_76290</name>
</gene>
<feature type="compositionally biased region" description="Low complexity" evidence="5">
    <location>
        <begin position="614"/>
        <end position="623"/>
    </location>
</feature>
<organism evidence="7 8">
    <name type="scientific">Catellatospora coxensis</name>
    <dbReference type="NCBI Taxonomy" id="310354"/>
    <lineage>
        <taxon>Bacteria</taxon>
        <taxon>Bacillati</taxon>
        <taxon>Actinomycetota</taxon>
        <taxon>Actinomycetes</taxon>
        <taxon>Micromonosporales</taxon>
        <taxon>Micromonosporaceae</taxon>
        <taxon>Catellatospora</taxon>
    </lineage>
</organism>
<dbReference type="EMBL" id="BONI01000106">
    <property type="protein sequence ID" value="GIG10929.1"/>
    <property type="molecule type" value="Genomic_DNA"/>
</dbReference>
<evidence type="ECO:0000256" key="1">
    <source>
        <dbReference type="ARBA" id="ARBA00022741"/>
    </source>
</evidence>
<evidence type="ECO:0000256" key="3">
    <source>
        <dbReference type="ARBA" id="ARBA00023054"/>
    </source>
</evidence>
<dbReference type="SMART" id="SM00382">
    <property type="entry name" value="AAA"/>
    <property type="match status" value="1"/>
</dbReference>
<keyword evidence="1 4" id="KW-0547">Nucleotide-binding</keyword>
<dbReference type="Proteomes" id="UP000630887">
    <property type="component" value="Unassembled WGS sequence"/>
</dbReference>
<keyword evidence="2 4" id="KW-0067">ATP-binding</keyword>
<evidence type="ECO:0000313" key="8">
    <source>
        <dbReference type="Proteomes" id="UP000630887"/>
    </source>
</evidence>
<keyword evidence="3" id="KW-0175">Coiled coil</keyword>
<dbReference type="Gene3D" id="3.40.50.300">
    <property type="entry name" value="P-loop containing nucleotide triphosphate hydrolases"/>
    <property type="match status" value="1"/>
</dbReference>
<accession>A0A8J3L874</accession>
<evidence type="ECO:0000256" key="2">
    <source>
        <dbReference type="ARBA" id="ARBA00022840"/>
    </source>
</evidence>
<name>A0A8J3L874_9ACTN</name>
<comment type="similarity">
    <text evidence="4">Belongs to the AAA ATPase family.</text>
</comment>
<keyword evidence="8" id="KW-1185">Reference proteome</keyword>
<evidence type="ECO:0000259" key="6">
    <source>
        <dbReference type="SMART" id="SM00382"/>
    </source>
</evidence>
<comment type="caution">
    <text evidence="7">The sequence shown here is derived from an EMBL/GenBank/DDBJ whole genome shotgun (WGS) entry which is preliminary data.</text>
</comment>
<dbReference type="InterPro" id="IPR027417">
    <property type="entry name" value="P-loop_NTPase"/>
</dbReference>